<gene>
    <name evidence="2" type="ORF">Tci_880884</name>
</gene>
<organism evidence="2">
    <name type="scientific">Tanacetum cinerariifolium</name>
    <name type="common">Dalmatian daisy</name>
    <name type="synonym">Chrysanthemum cinerariifolium</name>
    <dbReference type="NCBI Taxonomy" id="118510"/>
    <lineage>
        <taxon>Eukaryota</taxon>
        <taxon>Viridiplantae</taxon>
        <taxon>Streptophyta</taxon>
        <taxon>Embryophyta</taxon>
        <taxon>Tracheophyta</taxon>
        <taxon>Spermatophyta</taxon>
        <taxon>Magnoliopsida</taxon>
        <taxon>eudicotyledons</taxon>
        <taxon>Gunneridae</taxon>
        <taxon>Pentapetalae</taxon>
        <taxon>asterids</taxon>
        <taxon>campanulids</taxon>
        <taxon>Asterales</taxon>
        <taxon>Asteraceae</taxon>
        <taxon>Asteroideae</taxon>
        <taxon>Anthemideae</taxon>
        <taxon>Anthemidinae</taxon>
        <taxon>Tanacetum</taxon>
    </lineage>
</organism>
<proteinExistence type="predicted"/>
<evidence type="ECO:0000259" key="1">
    <source>
        <dbReference type="Pfam" id="PF24756"/>
    </source>
</evidence>
<feature type="non-terminal residue" evidence="2">
    <location>
        <position position="1"/>
    </location>
</feature>
<name>A0A699TEH8_TANCI</name>
<dbReference type="PANTHER" id="PTHR46524:SF12">
    <property type="entry name" value="CW-TYPE DOMAIN-CONTAINING PROTEIN"/>
    <property type="match status" value="1"/>
</dbReference>
<dbReference type="PANTHER" id="PTHR46524">
    <property type="entry name" value="CW-TYPE ZINC FINGER"/>
    <property type="match status" value="1"/>
</dbReference>
<dbReference type="EMBL" id="BKCJ011241737">
    <property type="protein sequence ID" value="GFD08915.1"/>
    <property type="molecule type" value="Genomic_DNA"/>
</dbReference>
<reference evidence="2" key="1">
    <citation type="journal article" date="2019" name="Sci. Rep.">
        <title>Draft genome of Tanacetum cinerariifolium, the natural source of mosquito coil.</title>
        <authorList>
            <person name="Yamashiro T."/>
            <person name="Shiraishi A."/>
            <person name="Satake H."/>
            <person name="Nakayama K."/>
        </authorList>
    </citation>
    <scope>NUCLEOTIDE SEQUENCE</scope>
</reference>
<dbReference type="InterPro" id="IPR056406">
    <property type="entry name" value="THD_CWZF3/5/7"/>
</dbReference>
<protein>
    <submittedName>
        <fullName evidence="2">Cullin, conserved site-containing protein</fullName>
    </submittedName>
</protein>
<feature type="domain" description="CWZF3/5/7 THD" evidence="1">
    <location>
        <begin position="63"/>
        <end position="118"/>
    </location>
</feature>
<sequence>AREDNRESRDIDASQIQKLGGIVKLKRKDASKFTGTTSTQKSRKGSLLMSKDFGSVKDLSVISGFDYECNDAYFDSALKFLHAASLLEAYYNDFRNLKGMVDPLSVYSTAAKLSKICVTPPKWVAAEY</sequence>
<accession>A0A699TEH8</accession>
<dbReference type="InterPro" id="IPR055300">
    <property type="entry name" value="CWZF3/5/7"/>
</dbReference>
<dbReference type="Pfam" id="PF24756">
    <property type="entry name" value="THD_CWZF3-5-7"/>
    <property type="match status" value="1"/>
</dbReference>
<dbReference type="AlphaFoldDB" id="A0A699TEH8"/>
<evidence type="ECO:0000313" key="2">
    <source>
        <dbReference type="EMBL" id="GFD08915.1"/>
    </source>
</evidence>
<comment type="caution">
    <text evidence="2">The sequence shown here is derived from an EMBL/GenBank/DDBJ whole genome shotgun (WGS) entry which is preliminary data.</text>
</comment>